<evidence type="ECO:0000313" key="2">
    <source>
        <dbReference type="EMBL" id="QDU67904.1"/>
    </source>
</evidence>
<feature type="signal peptide" evidence="1">
    <location>
        <begin position="1"/>
        <end position="32"/>
    </location>
</feature>
<protein>
    <recommendedName>
        <fullName evidence="4">Thioredoxin domain-containing protein</fullName>
    </recommendedName>
</protein>
<dbReference type="AlphaFoldDB" id="A0A518BLQ7"/>
<evidence type="ECO:0000313" key="3">
    <source>
        <dbReference type="Proteomes" id="UP000316921"/>
    </source>
</evidence>
<evidence type="ECO:0000256" key="1">
    <source>
        <dbReference type="SAM" id="SignalP"/>
    </source>
</evidence>
<reference evidence="2 3" key="1">
    <citation type="submission" date="2019-02" db="EMBL/GenBank/DDBJ databases">
        <title>Deep-cultivation of Planctomycetes and their phenomic and genomic characterization uncovers novel biology.</title>
        <authorList>
            <person name="Wiegand S."/>
            <person name="Jogler M."/>
            <person name="Boedeker C."/>
            <person name="Pinto D."/>
            <person name="Vollmers J."/>
            <person name="Rivas-Marin E."/>
            <person name="Kohn T."/>
            <person name="Peeters S.H."/>
            <person name="Heuer A."/>
            <person name="Rast P."/>
            <person name="Oberbeckmann S."/>
            <person name="Bunk B."/>
            <person name="Jeske O."/>
            <person name="Meyerdierks A."/>
            <person name="Storesund J.E."/>
            <person name="Kallscheuer N."/>
            <person name="Luecker S."/>
            <person name="Lage O.M."/>
            <person name="Pohl T."/>
            <person name="Merkel B.J."/>
            <person name="Hornburger P."/>
            <person name="Mueller R.-W."/>
            <person name="Bruemmer F."/>
            <person name="Labrenz M."/>
            <person name="Spormann A.M."/>
            <person name="Op den Camp H."/>
            <person name="Overmann J."/>
            <person name="Amann R."/>
            <person name="Jetten M.S.M."/>
            <person name="Mascher T."/>
            <person name="Medema M.H."/>
            <person name="Devos D.P."/>
            <person name="Kaster A.-K."/>
            <person name="Ovreas L."/>
            <person name="Rohde M."/>
            <person name="Galperin M.Y."/>
            <person name="Jogler C."/>
        </authorList>
    </citation>
    <scope>NUCLEOTIDE SEQUENCE [LARGE SCALE GENOMIC DNA]</scope>
    <source>
        <strain evidence="2 3">Pla133</strain>
    </source>
</reference>
<keyword evidence="1" id="KW-0732">Signal</keyword>
<sequence length="332" mass="35550" precursor="true">MKATLTAFPKTSPRPLRSVLTGLALACLGAAAAAGALQDEAFSGPLPGEPIVGFEAVGMNGELRDEVHDFVADFAGATTVWCFIHEVSRATSRTIRALDEACVARRPDGLETLFVLLGKDQDETERYGLELPGLLEVRSPLAVSLDGQEGPGAWGLNREMSLTIVVTRRDVAVASFPLLTTNATDVPQVMAAVDQALLTLESFEDVKRELLALRTRVAELERLAAASGMTGAGPEAMRGARMEGDMERAPLDNETELARLLAQALEMKRPRQSQSAVRSIEAILTEDATLVPRFLQSLEQIRKDGSGSDSIRRELSELATKVGAAALDGGER</sequence>
<dbReference type="Proteomes" id="UP000316921">
    <property type="component" value="Chromosome"/>
</dbReference>
<feature type="chain" id="PRO_5021815761" description="Thioredoxin domain-containing protein" evidence="1">
    <location>
        <begin position="33"/>
        <end position="332"/>
    </location>
</feature>
<dbReference type="KEGG" id="pbap:Pla133_29930"/>
<keyword evidence="3" id="KW-1185">Reference proteome</keyword>
<name>A0A518BLQ7_9BACT</name>
<dbReference type="EMBL" id="CP036287">
    <property type="protein sequence ID" value="QDU67904.1"/>
    <property type="molecule type" value="Genomic_DNA"/>
</dbReference>
<accession>A0A518BLQ7</accession>
<proteinExistence type="predicted"/>
<evidence type="ECO:0008006" key="4">
    <source>
        <dbReference type="Google" id="ProtNLM"/>
    </source>
</evidence>
<gene>
    <name evidence="2" type="ORF">Pla133_29930</name>
</gene>
<dbReference type="RefSeq" id="WP_145066472.1">
    <property type="nucleotide sequence ID" value="NZ_CP036287.1"/>
</dbReference>
<organism evidence="2 3">
    <name type="scientific">Engelhardtia mirabilis</name>
    <dbReference type="NCBI Taxonomy" id="2528011"/>
    <lineage>
        <taxon>Bacteria</taxon>
        <taxon>Pseudomonadati</taxon>
        <taxon>Planctomycetota</taxon>
        <taxon>Planctomycetia</taxon>
        <taxon>Planctomycetia incertae sedis</taxon>
        <taxon>Engelhardtia</taxon>
    </lineage>
</organism>